<dbReference type="InterPro" id="IPR001826">
    <property type="entry name" value="RHS"/>
</dbReference>
<evidence type="ECO:0000259" key="5">
    <source>
        <dbReference type="Pfam" id="PF25023"/>
    </source>
</evidence>
<evidence type="ECO:0000256" key="1">
    <source>
        <dbReference type="ARBA" id="ARBA00009455"/>
    </source>
</evidence>
<name>A0A3S4YP08_SERRU</name>
<dbReference type="CDD" id="cd14740">
    <property type="entry name" value="PAAR_4"/>
    <property type="match status" value="1"/>
</dbReference>
<dbReference type="Gene3D" id="2.180.10.10">
    <property type="entry name" value="RHS repeat-associated core"/>
    <property type="match status" value="2"/>
</dbReference>
<dbReference type="Pfam" id="PF20148">
    <property type="entry name" value="DUF6531"/>
    <property type="match status" value="1"/>
</dbReference>
<comment type="similarity">
    <text evidence="1">Belongs to the RHS family.</text>
</comment>
<dbReference type="Proteomes" id="UP000281904">
    <property type="component" value="Chromosome"/>
</dbReference>
<dbReference type="InterPro" id="IPR022385">
    <property type="entry name" value="Rhs_assc_core"/>
</dbReference>
<dbReference type="Pfam" id="PF25023">
    <property type="entry name" value="TEN_YD-shell"/>
    <property type="match status" value="1"/>
</dbReference>
<dbReference type="NCBIfam" id="TIGR01643">
    <property type="entry name" value="YD_repeat_2x"/>
    <property type="match status" value="10"/>
</dbReference>
<dbReference type="InterPro" id="IPR045351">
    <property type="entry name" value="DUF6531"/>
</dbReference>
<dbReference type="PRINTS" id="PR00394">
    <property type="entry name" value="RHSPROTEIN"/>
</dbReference>
<dbReference type="EMBL" id="LR134493">
    <property type="protein sequence ID" value="VEI65131.1"/>
    <property type="molecule type" value="Genomic_DNA"/>
</dbReference>
<dbReference type="Pfam" id="PF03527">
    <property type="entry name" value="RHS"/>
    <property type="match status" value="1"/>
</dbReference>
<accession>A0A3S4YP08</accession>
<proteinExistence type="inferred from homology"/>
<evidence type="ECO:0000256" key="2">
    <source>
        <dbReference type="ARBA" id="ARBA00022737"/>
    </source>
</evidence>
<dbReference type="NCBIfam" id="TIGR03696">
    <property type="entry name" value="Rhs_assc_core"/>
    <property type="match status" value="1"/>
</dbReference>
<evidence type="ECO:0000313" key="6">
    <source>
        <dbReference type="EMBL" id="VEI65131.1"/>
    </source>
</evidence>
<dbReference type="PANTHER" id="PTHR32305:SF15">
    <property type="entry name" value="PROTEIN RHSA-RELATED"/>
    <property type="match status" value="1"/>
</dbReference>
<evidence type="ECO:0000259" key="4">
    <source>
        <dbReference type="Pfam" id="PF20148"/>
    </source>
</evidence>
<protein>
    <submittedName>
        <fullName evidence="6">Cell wall-associated polypeptide CWBP200</fullName>
    </submittedName>
</protein>
<reference evidence="6 7" key="1">
    <citation type="submission" date="2018-12" db="EMBL/GenBank/DDBJ databases">
        <authorList>
            <consortium name="Pathogen Informatics"/>
        </authorList>
    </citation>
    <scope>NUCLEOTIDE SEQUENCE [LARGE SCALE GENOMIC DNA]</scope>
    <source>
        <strain evidence="6 7">NCTC10036</strain>
    </source>
</reference>
<dbReference type="InterPro" id="IPR006530">
    <property type="entry name" value="YD"/>
</dbReference>
<evidence type="ECO:0000259" key="3">
    <source>
        <dbReference type="Pfam" id="PF03527"/>
    </source>
</evidence>
<gene>
    <name evidence="6" type="primary">wapA_3</name>
    <name evidence="6" type="ORF">NCTC10036_02136</name>
</gene>
<sequence length="1373" mass="153108">MHSSSHFDPQLGIDIHTYPFGPLPTPHIGLVFDVFDYIPIIGTTVNVNGIKRASAGTGGMAVHIPIGGVWLPPLRAPGGPQLGDDELFMGSRTVRADGEPFARMTMPVLSCNMLGMMPPFRPKRAAEPKPLSLMMPLTINLAIPSRVIVGGPPTVNVMALLMRAGLSGLGKGLKKLKKSAGYGKFMKKFQEFRQKLFKNMDPGFLKCKVLRAEPVDIRDGSVALVHQDFLLPGRLPLSWTRSYSSADIDEAGYCGHGWATPADITLTRDAGGLMLLIRPEGMTAFGDLPAQPGREHAAVGLPDGGQLWWQQEERQRRWIYEGSDGVQHHFDDDDGDTMPLATLGDRNGNRWQFMRRQGQLTRLAEYAGAAATGREVHVTVECGRIVAMRLYEAVGDAYSPLTRYEYDGEGQLAAQIDALGAARRFGYQRRRMTQHQDRNGQRFYYDYDADWRVVHAWGDGGLYDYRFVYHDVLNEVAVTDSLGHTSHIRFDSGGLPISEIDPLGGNTVFTYDDLGRPLSVTQPDGRRYQWEYDPQGQIAAEIGPDGSRLSLEYNALAQPETVIDENGAQWRMAYDTRGNLLSQSDPTGVTRRYRYDATGLPEEYLGADGERQTLEYDRYGFPRRVTSNQSGTLQLRFDVRGNLRLKTDALGQQTRYEYDAKDRLTAQLSATGAQVAIDYDREDQPLCYRDEAGRETRLRYNGTGMVTECRTADGERVAYQYDTEDQLTAVVNPLGQAWRLQRDALGRVTEERDYWGQATGYQWDAGGSLLQRTDALGGTLTYAYDRAGRLQEKRSGDTLLTRYRYAADGQLTQCENRWRQLAWRYDAAGRLLAESQDGFTLRHLYNDAGQRILRESDSGHRVAFSWSTTGQLAAIGLNDDAPVALGYDAAGRLCREQLGEGLVRELGYDGEGRLTAQQTLQGELPLFSTGYRYDLQGNLTAREDSGWGTDRYQYDAVGRLLAHVDPAERVRRFMHDAAGNRLALTVRSVNETAEGWFREGWHNDTRYVFDRAGNLRQRRYTDGSRQDFVWDESQQLVAVHQGESVTHYAYDGLGRRIGKQTATESRWFYWQGDALLAEVAEPGGEPLRPLALYDVAGRLQREKRQAALFNNLREYVYYPGSFRPFALLTQQEGVRSSYHYHCDPNGAPVRLTDVQGGLVWSEQCGVWGEPGVVHADRVANPLRFQGQYFDAETGLHYNRYRYYDPQTGSYISQDPIGLEGGLNIYQYAPNPLVWADPWGLKKDDYTISANSAATDIPARGVHVNVHGPGLPAKGGHVSLIPGAVDPKTKTVTHLTHSPADKAASSVSASQWKKIQTSINNYLDDSKNIARLISAAQGGIDLPSSSMTPARLAQIKAVKALLEEHQAKGTNPCR</sequence>
<dbReference type="InterPro" id="IPR031325">
    <property type="entry name" value="RHS_repeat"/>
</dbReference>
<evidence type="ECO:0000313" key="7">
    <source>
        <dbReference type="Proteomes" id="UP000281904"/>
    </source>
</evidence>
<dbReference type="InterPro" id="IPR050708">
    <property type="entry name" value="T6SS_VgrG/RHS"/>
</dbReference>
<keyword evidence="2" id="KW-0677">Repeat</keyword>
<feature type="domain" description="RHS protein conserved region" evidence="3">
    <location>
        <begin position="1138"/>
        <end position="1169"/>
    </location>
</feature>
<dbReference type="Pfam" id="PF05593">
    <property type="entry name" value="RHS_repeat"/>
    <property type="match status" value="6"/>
</dbReference>
<dbReference type="InterPro" id="IPR056823">
    <property type="entry name" value="TEN-like_YD-shell"/>
</dbReference>
<feature type="domain" description="Teneurin-like YD-shell" evidence="5">
    <location>
        <begin position="905"/>
        <end position="1069"/>
    </location>
</feature>
<dbReference type="RefSeq" id="WP_126531286.1">
    <property type="nucleotide sequence ID" value="NZ_LR134493.1"/>
</dbReference>
<feature type="domain" description="DUF6531" evidence="4">
    <location>
        <begin position="213"/>
        <end position="283"/>
    </location>
</feature>
<organism evidence="6 7">
    <name type="scientific">Serratia rubidaea</name>
    <name type="common">Serratia marinorubra</name>
    <dbReference type="NCBI Taxonomy" id="61652"/>
    <lineage>
        <taxon>Bacteria</taxon>
        <taxon>Pseudomonadati</taxon>
        <taxon>Pseudomonadota</taxon>
        <taxon>Gammaproteobacteria</taxon>
        <taxon>Enterobacterales</taxon>
        <taxon>Yersiniaceae</taxon>
        <taxon>Serratia</taxon>
    </lineage>
</organism>
<dbReference type="PANTHER" id="PTHR32305">
    <property type="match status" value="1"/>
</dbReference>